<organism evidence="9 10">
    <name type="scientific">Limnothrix redekei LRLZ20PSL1</name>
    <dbReference type="NCBI Taxonomy" id="3112953"/>
    <lineage>
        <taxon>Bacteria</taxon>
        <taxon>Bacillati</taxon>
        <taxon>Cyanobacteriota</taxon>
        <taxon>Cyanophyceae</taxon>
        <taxon>Pseudanabaenales</taxon>
        <taxon>Pseudanabaenaceae</taxon>
        <taxon>Limnothrix</taxon>
    </lineage>
</organism>
<comment type="caution">
    <text evidence="9">The sequence shown here is derived from an EMBL/GenBank/DDBJ whole genome shotgun (WGS) entry which is preliminary data.</text>
</comment>
<evidence type="ECO:0000256" key="6">
    <source>
        <dbReference type="RuleBase" id="RU363069"/>
    </source>
</evidence>
<dbReference type="GO" id="GO:0004527">
    <property type="term" value="F:exonuclease activity"/>
    <property type="evidence" value="ECO:0007669"/>
    <property type="project" value="UniProtKB-KW"/>
</dbReference>
<dbReference type="InterPro" id="IPR029052">
    <property type="entry name" value="Metallo-depent_PP-like"/>
</dbReference>
<protein>
    <recommendedName>
        <fullName evidence="2 6">Nuclease SbcCD subunit D</fullName>
    </recommendedName>
</protein>
<dbReference type="Pfam" id="PF00149">
    <property type="entry name" value="Metallophos"/>
    <property type="match status" value="1"/>
</dbReference>
<dbReference type="InterPro" id="IPR050535">
    <property type="entry name" value="DNA_Repair-Maintenance_Comp"/>
</dbReference>
<dbReference type="Proteomes" id="UP001604335">
    <property type="component" value="Unassembled WGS sequence"/>
</dbReference>
<gene>
    <name evidence="6 9" type="primary">sbcD</name>
    <name evidence="9" type="ORF">VPK24_01575</name>
</gene>
<reference evidence="10" key="1">
    <citation type="journal article" date="2024" name="Algal Res.">
        <title>Biochemical, toxicological and genomic investigation of a high-biomass producing Limnothrix strain isolated from Italian shallow drinking water reservoir.</title>
        <authorList>
            <person name="Simonazzi M."/>
            <person name="Shishido T.K."/>
            <person name="Delbaje E."/>
            <person name="Wahlsten M."/>
            <person name="Fewer D.P."/>
            <person name="Sivonen K."/>
            <person name="Pezzolesi L."/>
            <person name="Pistocchi R."/>
        </authorList>
    </citation>
    <scope>NUCLEOTIDE SEQUENCE [LARGE SCALE GENOMIC DNA]</scope>
    <source>
        <strain evidence="10">LRLZ20PSL1</strain>
    </source>
</reference>
<evidence type="ECO:0000256" key="4">
    <source>
        <dbReference type="ARBA" id="ARBA00022801"/>
    </source>
</evidence>
<dbReference type="InterPro" id="IPR004593">
    <property type="entry name" value="SbcD"/>
</dbReference>
<keyword evidence="10" id="KW-1185">Reference proteome</keyword>
<dbReference type="CDD" id="cd00840">
    <property type="entry name" value="MPP_Mre11_N"/>
    <property type="match status" value="1"/>
</dbReference>
<dbReference type="PANTHER" id="PTHR30337:SF0">
    <property type="entry name" value="NUCLEASE SBCCD SUBUNIT D"/>
    <property type="match status" value="1"/>
</dbReference>
<evidence type="ECO:0000256" key="1">
    <source>
        <dbReference type="ARBA" id="ARBA00010555"/>
    </source>
</evidence>
<dbReference type="PANTHER" id="PTHR30337">
    <property type="entry name" value="COMPONENT OF ATP-DEPENDENT DSDNA EXONUCLEASE"/>
    <property type="match status" value="1"/>
</dbReference>
<evidence type="ECO:0000256" key="3">
    <source>
        <dbReference type="ARBA" id="ARBA00022722"/>
    </source>
</evidence>
<dbReference type="InterPro" id="IPR041796">
    <property type="entry name" value="Mre11_N"/>
</dbReference>
<keyword evidence="6" id="KW-0233">DNA recombination</keyword>
<dbReference type="SUPFAM" id="SSF56300">
    <property type="entry name" value="Metallo-dependent phosphatases"/>
    <property type="match status" value="1"/>
</dbReference>
<accession>A0ABW7C515</accession>
<keyword evidence="6" id="KW-0255">Endonuclease</keyword>
<keyword evidence="6" id="KW-0235">DNA replication</keyword>
<keyword evidence="3 6" id="KW-0540">Nuclease</keyword>
<feature type="compositionally biased region" description="Polar residues" evidence="7">
    <location>
        <begin position="437"/>
        <end position="449"/>
    </location>
</feature>
<comment type="subunit">
    <text evidence="6">Heterodimer of SbcC and SbcD.</text>
</comment>
<comment type="similarity">
    <text evidence="1 6">Belongs to the SbcD family.</text>
</comment>
<keyword evidence="5 6" id="KW-0269">Exonuclease</keyword>
<dbReference type="RefSeq" id="WP_393010094.1">
    <property type="nucleotide sequence ID" value="NZ_JAZAQF010000006.1"/>
</dbReference>
<dbReference type="NCBIfam" id="TIGR00619">
    <property type="entry name" value="sbcd"/>
    <property type="match status" value="1"/>
</dbReference>
<dbReference type="EMBL" id="JAZAQF010000006">
    <property type="protein sequence ID" value="MFG3816311.1"/>
    <property type="molecule type" value="Genomic_DNA"/>
</dbReference>
<feature type="region of interest" description="Disordered" evidence="7">
    <location>
        <begin position="423"/>
        <end position="485"/>
    </location>
</feature>
<evidence type="ECO:0000256" key="5">
    <source>
        <dbReference type="ARBA" id="ARBA00022839"/>
    </source>
</evidence>
<dbReference type="InterPro" id="IPR004843">
    <property type="entry name" value="Calcineurin-like_PHP"/>
</dbReference>
<evidence type="ECO:0000313" key="9">
    <source>
        <dbReference type="EMBL" id="MFG3816311.1"/>
    </source>
</evidence>
<evidence type="ECO:0000256" key="2">
    <source>
        <dbReference type="ARBA" id="ARBA00013365"/>
    </source>
</evidence>
<evidence type="ECO:0000313" key="10">
    <source>
        <dbReference type="Proteomes" id="UP001604335"/>
    </source>
</evidence>
<feature type="domain" description="Calcineurin-like phosphoesterase" evidence="8">
    <location>
        <begin position="3"/>
        <end position="234"/>
    </location>
</feature>
<dbReference type="Gene3D" id="3.60.21.10">
    <property type="match status" value="1"/>
</dbReference>
<evidence type="ECO:0000256" key="7">
    <source>
        <dbReference type="SAM" id="MobiDB-lite"/>
    </source>
</evidence>
<name>A0ABW7C515_9CYAN</name>
<keyword evidence="4 6" id="KW-0378">Hydrolase</keyword>
<sequence>MVKILHLSDIHMGSGFSHGRIDPQTGLNTRLLDFTAALERCIDRAISEPVDLVLFGGDAFPDATPLPMVQEAFAQQFRRLADAQIPTVLLVGNHDQHAQGRGGASLCIYRTLGVPGFVVGDTLVLHRLETSQGPAQVLTLPWLTRSTLLTKRQTEGLSLAEVGALLLDRLQAALEGEIRKLDPDQPAILLAHLMSDRAQLGAERMLGVGKGFSIPLSTITRPEFDYVALGHVHKHQNLNPNNQPPVVYPGSIERVDFSEENEEKGYVLVTIEPGERGQRQTQWEFCPLPARPFRTLRVDLADCDNPLAELLGAIDPAAIEGAVVRLVYRVRAEQLHQIELAAVRDRLAAAHTYSLQAELISQLARPRLPNLDATTLDPLLALEAYLGERSDLKNLADDMIEAARDLLGYASPAIVVNLPEPATAQTANPDFPDPESSPGQNPAATSTAELATDAHDGEPTSPSTNGPDRAVQSPAIDRSGQLRLL</sequence>
<comment type="function">
    <text evidence="6">SbcCD cleaves DNA hairpin structures. These structures can inhibit DNA replication and are intermediates in certain DNA recombination reactions. The complex acts as a 3'-&gt;5' double strand exonuclease that can open hairpins. It also has a 5' single-strand endonuclease activity.</text>
</comment>
<evidence type="ECO:0000259" key="8">
    <source>
        <dbReference type="Pfam" id="PF00149"/>
    </source>
</evidence>
<proteinExistence type="inferred from homology"/>